<dbReference type="Pfam" id="PF07885">
    <property type="entry name" value="Ion_trans_2"/>
    <property type="match status" value="1"/>
</dbReference>
<dbReference type="SUPFAM" id="SSF51735">
    <property type="entry name" value="NAD(P)-binding Rossmann-fold domains"/>
    <property type="match status" value="1"/>
</dbReference>
<dbReference type="Gene3D" id="1.10.287.70">
    <property type="match status" value="1"/>
</dbReference>
<organism evidence="4 5">
    <name type="scientific">Fictibacillus norfolkensis</name>
    <dbReference type="NCBI Taxonomy" id="2762233"/>
    <lineage>
        <taxon>Bacteria</taxon>
        <taxon>Bacillati</taxon>
        <taxon>Bacillota</taxon>
        <taxon>Bacilli</taxon>
        <taxon>Bacillales</taxon>
        <taxon>Fictibacillaceae</taxon>
        <taxon>Fictibacillus</taxon>
    </lineage>
</organism>
<evidence type="ECO:0000256" key="1">
    <source>
        <dbReference type="ARBA" id="ARBA00004651"/>
    </source>
</evidence>
<keyword evidence="4" id="KW-0407">Ion channel</keyword>
<dbReference type="InterPro" id="IPR050721">
    <property type="entry name" value="Trk_Ktr_HKT_K-transport"/>
</dbReference>
<comment type="caution">
    <text evidence="4">The sequence shown here is derived from an EMBL/GenBank/DDBJ whole genome shotgun (WGS) entry which is preliminary data.</text>
</comment>
<sequence>MYILQKLMNRLFVLNKFGIFSFTFFIVIFSSVVMHLLEPKTFPHWFDALWYVMTTVTTVGYGDYYPVSTAGRIYAIFIFLIGIGIAGLAIGKLVEALGAHRKRKEEGRLTFKGKNHFVIIGWSEKAKYAVSEIIETHPNLEVVLIDNLPVTPITHQSVHYIQGDPSIEGTLVQANLKEAKSVLVFSDDSIHDSALADGKTLLIVTSVERLTPHIHSTVEIKKEEHIKNFRHAKVDEFVLSHETVSRMAVRSAFSKGITEIYTQLLSHKEGENLFEVRKQSEWVTYKDAFDSLLQQGATLIADGNDLSINKKLDQTISDDARLYIICSKDVYEAILKH</sequence>
<keyword evidence="5" id="KW-1185">Reference proteome</keyword>
<evidence type="ECO:0000313" key="4">
    <source>
        <dbReference type="EMBL" id="MBD7962684.1"/>
    </source>
</evidence>
<dbReference type="PANTHER" id="PTHR43833">
    <property type="entry name" value="POTASSIUM CHANNEL PROTEIN 2-RELATED-RELATED"/>
    <property type="match status" value="1"/>
</dbReference>
<reference evidence="4 5" key="1">
    <citation type="submission" date="2020-08" db="EMBL/GenBank/DDBJ databases">
        <title>A Genomic Blueprint of the Chicken Gut Microbiome.</title>
        <authorList>
            <person name="Gilroy R."/>
            <person name="Ravi A."/>
            <person name="Getino M."/>
            <person name="Pursley I."/>
            <person name="Horton D.L."/>
            <person name="Alikhan N.-F."/>
            <person name="Baker D."/>
            <person name="Gharbi K."/>
            <person name="Hall N."/>
            <person name="Watson M."/>
            <person name="Adriaenssens E.M."/>
            <person name="Foster-Nyarko E."/>
            <person name="Jarju S."/>
            <person name="Secka A."/>
            <person name="Antonio M."/>
            <person name="Oren A."/>
            <person name="Chaudhuri R."/>
            <person name="La Ragione R.M."/>
            <person name="Hildebrand F."/>
            <person name="Pallen M.J."/>
        </authorList>
    </citation>
    <scope>NUCLEOTIDE SEQUENCE [LARGE SCALE GENOMIC DNA]</scope>
    <source>
        <strain evidence="4 5">Sa2CUA10</strain>
    </source>
</reference>
<proteinExistence type="predicted"/>
<comment type="subcellular location">
    <subcellularLocation>
        <location evidence="1">Cell membrane</location>
        <topology evidence="1">Multi-pass membrane protein</topology>
    </subcellularLocation>
</comment>
<protein>
    <submittedName>
        <fullName evidence="4">Potassium channel protein</fullName>
    </submittedName>
</protein>
<accession>A0ABR8SHT7</accession>
<dbReference type="InterPro" id="IPR013099">
    <property type="entry name" value="K_chnl_dom"/>
</dbReference>
<name>A0ABR8SHT7_9BACL</name>
<keyword evidence="2" id="KW-1133">Transmembrane helix</keyword>
<dbReference type="PROSITE" id="PS51201">
    <property type="entry name" value="RCK_N"/>
    <property type="match status" value="1"/>
</dbReference>
<keyword evidence="2" id="KW-0812">Transmembrane</keyword>
<keyword evidence="4" id="KW-0406">Ion transport</keyword>
<dbReference type="PANTHER" id="PTHR43833:SF9">
    <property type="entry name" value="POTASSIUM CHANNEL PROTEIN YUGO-RELATED"/>
    <property type="match status" value="1"/>
</dbReference>
<evidence type="ECO:0000259" key="3">
    <source>
        <dbReference type="PROSITE" id="PS51201"/>
    </source>
</evidence>
<dbReference type="GO" id="GO:0034220">
    <property type="term" value="P:monoatomic ion transmembrane transport"/>
    <property type="evidence" value="ECO:0007669"/>
    <property type="project" value="UniProtKB-KW"/>
</dbReference>
<feature type="domain" description="RCK N-terminal" evidence="3">
    <location>
        <begin position="114"/>
        <end position="239"/>
    </location>
</feature>
<dbReference type="Proteomes" id="UP000603641">
    <property type="component" value="Unassembled WGS sequence"/>
</dbReference>
<dbReference type="Gene3D" id="3.40.50.720">
    <property type="entry name" value="NAD(P)-binding Rossmann-like Domain"/>
    <property type="match status" value="1"/>
</dbReference>
<dbReference type="InterPro" id="IPR003148">
    <property type="entry name" value="RCK_N"/>
</dbReference>
<dbReference type="Pfam" id="PF02254">
    <property type="entry name" value="TrkA_N"/>
    <property type="match status" value="1"/>
</dbReference>
<keyword evidence="4" id="KW-0813">Transport</keyword>
<dbReference type="SUPFAM" id="SSF81324">
    <property type="entry name" value="Voltage-gated potassium channels"/>
    <property type="match status" value="1"/>
</dbReference>
<dbReference type="EMBL" id="JACSQM010000001">
    <property type="protein sequence ID" value="MBD7962684.1"/>
    <property type="molecule type" value="Genomic_DNA"/>
</dbReference>
<evidence type="ECO:0000256" key="2">
    <source>
        <dbReference type="SAM" id="Phobius"/>
    </source>
</evidence>
<feature type="transmembrane region" description="Helical" evidence="2">
    <location>
        <begin position="73"/>
        <end position="94"/>
    </location>
</feature>
<keyword evidence="2" id="KW-0472">Membrane</keyword>
<gene>
    <name evidence="4" type="ORF">H9648_01365</name>
</gene>
<dbReference type="InterPro" id="IPR036291">
    <property type="entry name" value="NAD(P)-bd_dom_sf"/>
</dbReference>
<evidence type="ECO:0000313" key="5">
    <source>
        <dbReference type="Proteomes" id="UP000603641"/>
    </source>
</evidence>
<feature type="transmembrane region" description="Helical" evidence="2">
    <location>
        <begin position="17"/>
        <end position="37"/>
    </location>
</feature>